<dbReference type="PRINTS" id="PR00344">
    <property type="entry name" value="BCTRLSENSOR"/>
</dbReference>
<dbReference type="RefSeq" id="WP_368654569.1">
    <property type="nucleotide sequence ID" value="NZ_CP162599.1"/>
</dbReference>
<dbReference type="Gene3D" id="1.10.287.130">
    <property type="match status" value="1"/>
</dbReference>
<dbReference type="InterPro" id="IPR004358">
    <property type="entry name" value="Sig_transdc_His_kin-like_C"/>
</dbReference>
<keyword evidence="5 12" id="KW-0597">Phosphoprotein</keyword>
<evidence type="ECO:0000256" key="4">
    <source>
        <dbReference type="ARBA" id="ARBA00022475"/>
    </source>
</evidence>
<dbReference type="GO" id="GO:0000155">
    <property type="term" value="F:phosphorelay sensor kinase activity"/>
    <property type="evidence" value="ECO:0007669"/>
    <property type="project" value="InterPro"/>
</dbReference>
<dbReference type="Gene3D" id="3.30.565.10">
    <property type="entry name" value="Histidine kinase-like ATPase, C-terminal domain"/>
    <property type="match status" value="2"/>
</dbReference>
<sequence>MIRKKILFTLLFIILLTSFRLIWLAFFDVEKISSIQDGQIHLMKQKTGELEIIRLSEDWEFYPDQLITPEEINHAGAPQENLSIQFPDGWFTYSQNQEYSYGTFRLQATLDEALVHQPLAFYMPRLPSAHKIYIDGKLVGESGNPATQVEDFSLKTLPYEVIFQAESSKLDILIQVSHLNSPINYSAQPLLFGTASDIYSILHVNMLAKIIVIIFTLLFASIAIFLFCMKYRPKLMFYFGLLMTSLALMVYFDPEGAVLLPQPMGEIVRVKLNFCLHVLIMISLFKFRQHFLAYNTPKILDRSVFILIMAYSLFVLIAPISIIFAYQWLLGIIGILNVLLVVIQVIKANKEGLPVPDAFLLILAGIAVFNNVIWAFLKHRMDLVLYFYPLDLLIALFLFTCFWVGMFLHHVKDIEEKNKKLHQFNKSRDDFLANTSHEMRNPLHSMIHIAQYVLDNRENKIINKDRQDLMLLIQVGKRMSMLINDLIDLSQIREHNLRLNKKVVYLHGQVKVVLDMLAHVIEGKPVQVLNQVSPSFPPIVADENRLNQILLNLVHNALKFTEEGTITIQAKVAGDMAVIEVIDTGKGIDNVDFEKIFHPYEQIMDEKKSYQEGKGLGLVITKELIELQGGTIHVESKLGKGSTFRFTLALCKNSALTPKNTNRIESKGKNVREQTNPIQKSPEQQFSILVVDDERINQTVISKILDRNRYEITFADSGAEALAYLNKQQFDLVISDVMMPMMSGFELTREIRKHYNLSELPVLLLTARARTEDLETGFLAGANDYVVKPIEPLELRARVRVLTDLKVAVTERLHMEAAWMRAQINPHFIFNTINAIFSLIEFDQDKMRELFGHFAYYLQTSFDFQNADHLVSLDKELNLVDAYLAIEQTRFGDRIHVHKFINVDSTSVLIPPLLLQTLVENAVQHGILNRQEGGNITIEAEDCGVNYEIRVKDDGVGIPEEVKEMLRTKVRVDKFGIGLWNTEKRLQQYAGEGLSITSEDGKGTTIQFQLPKK</sequence>
<evidence type="ECO:0000256" key="5">
    <source>
        <dbReference type="ARBA" id="ARBA00022553"/>
    </source>
</evidence>
<keyword evidence="13" id="KW-0812">Transmembrane</keyword>
<dbReference type="CDD" id="cd17574">
    <property type="entry name" value="REC_OmpR"/>
    <property type="match status" value="1"/>
</dbReference>
<feature type="transmembrane region" description="Helical" evidence="13">
    <location>
        <begin position="299"/>
        <end position="322"/>
    </location>
</feature>
<keyword evidence="7" id="KW-0547">Nucleotide-binding</keyword>
<evidence type="ECO:0000256" key="3">
    <source>
        <dbReference type="ARBA" id="ARBA00012438"/>
    </source>
</evidence>
<dbReference type="PROSITE" id="PS50110">
    <property type="entry name" value="RESPONSE_REGULATORY"/>
    <property type="match status" value="1"/>
</dbReference>
<dbReference type="Pfam" id="PF02518">
    <property type="entry name" value="HATPase_c"/>
    <property type="match status" value="2"/>
</dbReference>
<evidence type="ECO:0000256" key="2">
    <source>
        <dbReference type="ARBA" id="ARBA00004236"/>
    </source>
</evidence>
<dbReference type="Pfam" id="PF06580">
    <property type="entry name" value="His_kinase"/>
    <property type="match status" value="1"/>
</dbReference>
<feature type="modified residue" description="4-aspartylphosphate" evidence="12">
    <location>
        <position position="736"/>
    </location>
</feature>
<keyword evidence="10" id="KW-0902">Two-component regulatory system</keyword>
<keyword evidence="6" id="KW-0808">Transferase</keyword>
<evidence type="ECO:0000256" key="9">
    <source>
        <dbReference type="ARBA" id="ARBA00022840"/>
    </source>
</evidence>
<dbReference type="InterPro" id="IPR010559">
    <property type="entry name" value="Sig_transdc_His_kin_internal"/>
</dbReference>
<gene>
    <name evidence="16" type="ORF">AB4Y30_05925</name>
</gene>
<dbReference type="SMART" id="SM00387">
    <property type="entry name" value="HATPase_c"/>
    <property type="match status" value="2"/>
</dbReference>
<evidence type="ECO:0000259" key="15">
    <source>
        <dbReference type="PROSITE" id="PS50110"/>
    </source>
</evidence>
<evidence type="ECO:0000256" key="12">
    <source>
        <dbReference type="PROSITE-ProRule" id="PRU00169"/>
    </source>
</evidence>
<dbReference type="SUPFAM" id="SSF52172">
    <property type="entry name" value="CheY-like"/>
    <property type="match status" value="1"/>
</dbReference>
<feature type="transmembrane region" description="Helical" evidence="13">
    <location>
        <begin position="206"/>
        <end position="228"/>
    </location>
</feature>
<evidence type="ECO:0000313" key="16">
    <source>
        <dbReference type="EMBL" id="XDK33891.1"/>
    </source>
</evidence>
<dbReference type="InterPro" id="IPR003661">
    <property type="entry name" value="HisK_dim/P_dom"/>
</dbReference>
<keyword evidence="8" id="KW-0418">Kinase</keyword>
<reference evidence="16" key="1">
    <citation type="submission" date="2024-07" db="EMBL/GenBank/DDBJ databases">
        <title>Halotolerant mesophilic bacterium Ornithinibacillus sp. 4-3, sp. nov., isolated from soil.</title>
        <authorList>
            <person name="Sidarenka A.V."/>
            <person name="Guliayeva D.E."/>
            <person name="Leanovich S.I."/>
            <person name="Hileuskaya K.S."/>
            <person name="Akhremchuk A.E."/>
            <person name="Sikolenko M.A."/>
            <person name="Valentovich L.N."/>
        </authorList>
    </citation>
    <scope>NUCLEOTIDE SEQUENCE</scope>
    <source>
        <strain evidence="16">4-3</strain>
    </source>
</reference>
<name>A0AB39HV89_9BACI</name>
<evidence type="ECO:0000256" key="13">
    <source>
        <dbReference type="SAM" id="Phobius"/>
    </source>
</evidence>
<dbReference type="GO" id="GO:0005886">
    <property type="term" value="C:plasma membrane"/>
    <property type="evidence" value="ECO:0007669"/>
    <property type="project" value="UniProtKB-SubCell"/>
</dbReference>
<feature type="transmembrane region" description="Helical" evidence="13">
    <location>
        <begin position="358"/>
        <end position="377"/>
    </location>
</feature>
<dbReference type="InterPro" id="IPR011006">
    <property type="entry name" value="CheY-like_superfamily"/>
</dbReference>
<keyword evidence="4" id="KW-1003">Cell membrane</keyword>
<dbReference type="FunFam" id="3.30.565.10:FF:000023">
    <property type="entry name" value="PAS domain-containing sensor histidine kinase"/>
    <property type="match status" value="1"/>
</dbReference>
<keyword evidence="13" id="KW-1133">Transmembrane helix</keyword>
<keyword evidence="9 16" id="KW-0067">ATP-binding</keyword>
<feature type="domain" description="Histidine kinase" evidence="14">
    <location>
        <begin position="914"/>
        <end position="1013"/>
    </location>
</feature>
<feature type="transmembrane region" description="Helical" evidence="13">
    <location>
        <begin position="235"/>
        <end position="252"/>
    </location>
</feature>
<dbReference type="GO" id="GO:0009927">
    <property type="term" value="F:histidine phosphotransfer kinase activity"/>
    <property type="evidence" value="ECO:0007669"/>
    <property type="project" value="TreeGrafter"/>
</dbReference>
<proteinExistence type="predicted"/>
<dbReference type="PROSITE" id="PS50109">
    <property type="entry name" value="HIS_KIN"/>
    <property type="match status" value="2"/>
</dbReference>
<dbReference type="InterPro" id="IPR036890">
    <property type="entry name" value="HATPase_C_sf"/>
</dbReference>
<evidence type="ECO:0000256" key="1">
    <source>
        <dbReference type="ARBA" id="ARBA00000085"/>
    </source>
</evidence>
<protein>
    <recommendedName>
        <fullName evidence="3">histidine kinase</fullName>
        <ecNumber evidence="3">2.7.13.3</ecNumber>
    </recommendedName>
</protein>
<evidence type="ECO:0000259" key="14">
    <source>
        <dbReference type="PROSITE" id="PS50109"/>
    </source>
</evidence>
<evidence type="ECO:0000256" key="11">
    <source>
        <dbReference type="ARBA" id="ARBA00023136"/>
    </source>
</evidence>
<keyword evidence="11 13" id="KW-0472">Membrane</keyword>
<dbReference type="InterPro" id="IPR036097">
    <property type="entry name" value="HisK_dim/P_sf"/>
</dbReference>
<evidence type="ECO:0000256" key="8">
    <source>
        <dbReference type="ARBA" id="ARBA00022777"/>
    </source>
</evidence>
<dbReference type="CDD" id="cd16922">
    <property type="entry name" value="HATPase_EvgS-ArcB-TorS-like"/>
    <property type="match status" value="1"/>
</dbReference>
<comment type="catalytic activity">
    <reaction evidence="1">
        <text>ATP + protein L-histidine = ADP + protein N-phospho-L-histidine.</text>
        <dbReference type="EC" id="2.7.13.3"/>
    </reaction>
</comment>
<dbReference type="PANTHER" id="PTHR43047:SF72">
    <property type="entry name" value="OSMOSENSING HISTIDINE PROTEIN KINASE SLN1"/>
    <property type="match status" value="1"/>
</dbReference>
<dbReference type="SUPFAM" id="SSF47384">
    <property type="entry name" value="Homodimeric domain of signal transducing histidine kinase"/>
    <property type="match status" value="1"/>
</dbReference>
<dbReference type="Gene3D" id="3.40.50.2300">
    <property type="match status" value="1"/>
</dbReference>
<dbReference type="CDD" id="cd00082">
    <property type="entry name" value="HisKA"/>
    <property type="match status" value="1"/>
</dbReference>
<dbReference type="AlphaFoldDB" id="A0AB39HV89"/>
<feature type="transmembrane region" description="Helical" evidence="13">
    <location>
        <begin position="328"/>
        <end position="346"/>
    </location>
</feature>
<accession>A0AB39HV89</accession>
<comment type="subcellular location">
    <subcellularLocation>
        <location evidence="2">Cell membrane</location>
    </subcellularLocation>
</comment>
<dbReference type="PANTHER" id="PTHR43047">
    <property type="entry name" value="TWO-COMPONENT HISTIDINE PROTEIN KINASE"/>
    <property type="match status" value="1"/>
</dbReference>
<dbReference type="EC" id="2.7.13.3" evidence="3"/>
<dbReference type="GO" id="GO:0005524">
    <property type="term" value="F:ATP binding"/>
    <property type="evidence" value="ECO:0007669"/>
    <property type="project" value="UniProtKB-KW"/>
</dbReference>
<dbReference type="SMART" id="SM00448">
    <property type="entry name" value="REC"/>
    <property type="match status" value="1"/>
</dbReference>
<feature type="domain" description="Histidine kinase" evidence="14">
    <location>
        <begin position="434"/>
        <end position="652"/>
    </location>
</feature>
<dbReference type="SUPFAM" id="SSF55874">
    <property type="entry name" value="ATPase domain of HSP90 chaperone/DNA topoisomerase II/histidine kinase"/>
    <property type="match status" value="2"/>
</dbReference>
<dbReference type="Pfam" id="PF00072">
    <property type="entry name" value="Response_reg"/>
    <property type="match status" value="1"/>
</dbReference>
<evidence type="ECO:0000256" key="6">
    <source>
        <dbReference type="ARBA" id="ARBA00022679"/>
    </source>
</evidence>
<evidence type="ECO:0000256" key="10">
    <source>
        <dbReference type="ARBA" id="ARBA00023012"/>
    </source>
</evidence>
<dbReference type="Pfam" id="PF00512">
    <property type="entry name" value="HisKA"/>
    <property type="match status" value="1"/>
</dbReference>
<dbReference type="SMART" id="SM00388">
    <property type="entry name" value="HisKA"/>
    <property type="match status" value="1"/>
</dbReference>
<dbReference type="InterPro" id="IPR005467">
    <property type="entry name" value="His_kinase_dom"/>
</dbReference>
<feature type="domain" description="Response regulatory" evidence="15">
    <location>
        <begin position="687"/>
        <end position="803"/>
    </location>
</feature>
<dbReference type="InterPro" id="IPR001789">
    <property type="entry name" value="Sig_transdc_resp-reg_receiver"/>
</dbReference>
<organism evidence="16">
    <name type="scientific">Ornithinibacillus sp. 4-3</name>
    <dbReference type="NCBI Taxonomy" id="3231488"/>
    <lineage>
        <taxon>Bacteria</taxon>
        <taxon>Bacillati</taxon>
        <taxon>Bacillota</taxon>
        <taxon>Bacilli</taxon>
        <taxon>Bacillales</taxon>
        <taxon>Bacillaceae</taxon>
        <taxon>Ornithinibacillus</taxon>
    </lineage>
</organism>
<evidence type="ECO:0000256" key="7">
    <source>
        <dbReference type="ARBA" id="ARBA00022741"/>
    </source>
</evidence>
<dbReference type="InterPro" id="IPR003594">
    <property type="entry name" value="HATPase_dom"/>
</dbReference>
<dbReference type="EMBL" id="CP162599">
    <property type="protein sequence ID" value="XDK33891.1"/>
    <property type="molecule type" value="Genomic_DNA"/>
</dbReference>
<feature type="transmembrane region" description="Helical" evidence="13">
    <location>
        <begin position="383"/>
        <end position="408"/>
    </location>
</feature>